<dbReference type="RefSeq" id="WP_073211712.1">
    <property type="nucleotide sequence ID" value="NZ_FRCL01000022.1"/>
</dbReference>
<dbReference type="SUPFAM" id="SSF51206">
    <property type="entry name" value="cAMP-binding domain-like"/>
    <property type="match status" value="1"/>
</dbReference>
<name>A0A1M7PSZ9_9FLAO</name>
<dbReference type="Pfam" id="PF00027">
    <property type="entry name" value="cNMP_binding"/>
    <property type="match status" value="1"/>
</dbReference>
<dbReference type="STRING" id="178356.SAMN05216269_12224"/>
<accession>A0A1M7PSZ9</accession>
<keyword evidence="3" id="KW-1185">Reference proteome</keyword>
<dbReference type="InterPro" id="IPR018490">
    <property type="entry name" value="cNMP-bd_dom_sf"/>
</dbReference>
<proteinExistence type="predicted"/>
<protein>
    <submittedName>
        <fullName evidence="2">cAMP-binding domain of CRP or a regulatory subunit of cAMP-dependent protein kinases</fullName>
    </submittedName>
</protein>
<dbReference type="InterPro" id="IPR000595">
    <property type="entry name" value="cNMP-bd_dom"/>
</dbReference>
<reference evidence="3" key="1">
    <citation type="submission" date="2016-11" db="EMBL/GenBank/DDBJ databases">
        <authorList>
            <person name="Varghese N."/>
            <person name="Submissions S."/>
        </authorList>
    </citation>
    <scope>NUCLEOTIDE SEQUENCE [LARGE SCALE GENOMIC DNA]</scope>
    <source>
        <strain evidence="3">CGMCC 1.2749</strain>
    </source>
</reference>
<evidence type="ECO:0000313" key="2">
    <source>
        <dbReference type="EMBL" id="SHN20595.1"/>
    </source>
</evidence>
<dbReference type="InterPro" id="IPR014710">
    <property type="entry name" value="RmlC-like_jellyroll"/>
</dbReference>
<dbReference type="OrthoDB" id="1092431at2"/>
<evidence type="ECO:0000313" key="3">
    <source>
        <dbReference type="Proteomes" id="UP000184092"/>
    </source>
</evidence>
<dbReference type="Gene3D" id="2.60.120.10">
    <property type="entry name" value="Jelly Rolls"/>
    <property type="match status" value="1"/>
</dbReference>
<dbReference type="EMBL" id="FRCL01000022">
    <property type="protein sequence ID" value="SHN20595.1"/>
    <property type="molecule type" value="Genomic_DNA"/>
</dbReference>
<keyword evidence="2" id="KW-0808">Transferase</keyword>
<evidence type="ECO:0000259" key="1">
    <source>
        <dbReference type="Pfam" id="PF00027"/>
    </source>
</evidence>
<keyword evidence="2" id="KW-0418">Kinase</keyword>
<dbReference type="Proteomes" id="UP000184092">
    <property type="component" value="Unassembled WGS sequence"/>
</dbReference>
<dbReference type="GO" id="GO:0016301">
    <property type="term" value="F:kinase activity"/>
    <property type="evidence" value="ECO:0007669"/>
    <property type="project" value="UniProtKB-KW"/>
</dbReference>
<organism evidence="2 3">
    <name type="scientific">Flavobacterium xinjiangense</name>
    <dbReference type="NCBI Taxonomy" id="178356"/>
    <lineage>
        <taxon>Bacteria</taxon>
        <taxon>Pseudomonadati</taxon>
        <taxon>Bacteroidota</taxon>
        <taxon>Flavobacteriia</taxon>
        <taxon>Flavobacteriales</taxon>
        <taxon>Flavobacteriaceae</taxon>
        <taxon>Flavobacterium</taxon>
    </lineage>
</organism>
<dbReference type="CDD" id="cd00038">
    <property type="entry name" value="CAP_ED"/>
    <property type="match status" value="1"/>
</dbReference>
<feature type="domain" description="Cyclic nucleotide-binding" evidence="1">
    <location>
        <begin position="30"/>
        <end position="114"/>
    </location>
</feature>
<gene>
    <name evidence="2" type="ORF">SAMN05216269_12224</name>
</gene>
<sequence length="192" mass="22352">MFDVFQDYLSQKITLSAQEFDLIKSVAKIKKLRKRQYLLQQGDFWKYKAFVCQGLLRSFRTDDKGVDHIIQFSIENWWAGDIESSTLGNPSKNNIEALETTTVLLFSNNDFEMLESKIPVFKDFIAALITQSYFASQNRVHDSISMNSEERYSKFLKTYPQIANRVPQHMIASYLGISAETLSRIRKQIQKK</sequence>
<dbReference type="AlphaFoldDB" id="A0A1M7PSZ9"/>